<sequence>MDIIKLIKVIKSATSLGIPPTQAASYRILDTRHILRRQSILQTQNNHHHVHHHHPQGRHHRVRRRLQGPGHPRHHRTPAGLPRAGGHHLRGLLRLRHQHAQGRLPPPEEGPPHAGLLPHRHRQAQRRGRGKVLPGRRRRLHDRLRRRGGARQPPREAPRPRAARPRPAAGDGPHPRLEHGVRHGPRLGPRRRGPARLRPRRQRRRRLRADETVPAAGRRGLRHRVGAQPRRRPRAGGTPFAYTDKEWMRAMKDLGGADAVFDPLGFESWDESFSILSPSGILVGYGGNLQSLNESAEQRSVVLPTMKLLARGMVPFCGKRTRFYYITRDDATFETNLKALFEMLGEGKITVPIKKVWELEDIQEAHKQWANGTGVGSLVVRVAGEAKS</sequence>
<name>A0A4R8T3Y1_9PEZI</name>
<dbReference type="InterPro" id="IPR036291">
    <property type="entry name" value="NAD(P)-bd_dom_sf"/>
</dbReference>
<evidence type="ECO:0000313" key="2">
    <source>
        <dbReference type="EMBL" id="TEA11866.1"/>
    </source>
</evidence>
<feature type="compositionally biased region" description="Basic residues" evidence="1">
    <location>
        <begin position="182"/>
        <end position="207"/>
    </location>
</feature>
<feature type="region of interest" description="Disordered" evidence="1">
    <location>
        <begin position="101"/>
        <end position="219"/>
    </location>
</feature>
<protein>
    <submittedName>
        <fullName evidence="2">Protein indc11</fullName>
    </submittedName>
</protein>
<dbReference type="Gene3D" id="3.90.180.10">
    <property type="entry name" value="Medium-chain alcohol dehydrogenases, catalytic domain"/>
    <property type="match status" value="1"/>
</dbReference>
<dbReference type="AlphaFoldDB" id="A0A4R8T3Y1"/>
<evidence type="ECO:0000313" key="3">
    <source>
        <dbReference type="Proteomes" id="UP000295604"/>
    </source>
</evidence>
<dbReference type="Proteomes" id="UP000295604">
    <property type="component" value="Unassembled WGS sequence"/>
</dbReference>
<organism evidence="2 3">
    <name type="scientific">Colletotrichum sidae</name>
    <dbReference type="NCBI Taxonomy" id="1347389"/>
    <lineage>
        <taxon>Eukaryota</taxon>
        <taxon>Fungi</taxon>
        <taxon>Dikarya</taxon>
        <taxon>Ascomycota</taxon>
        <taxon>Pezizomycotina</taxon>
        <taxon>Sordariomycetes</taxon>
        <taxon>Hypocreomycetidae</taxon>
        <taxon>Glomerellales</taxon>
        <taxon>Glomerellaceae</taxon>
        <taxon>Colletotrichum</taxon>
        <taxon>Colletotrichum orbiculare species complex</taxon>
    </lineage>
</organism>
<keyword evidence="3" id="KW-1185">Reference proteome</keyword>
<feature type="compositionally biased region" description="Basic residues" evidence="1">
    <location>
        <begin position="118"/>
        <end position="149"/>
    </location>
</feature>
<reference evidence="2 3" key="1">
    <citation type="submission" date="2018-11" db="EMBL/GenBank/DDBJ databases">
        <title>Genome sequence and assembly of Colletotrichum sidae.</title>
        <authorList>
            <person name="Gan P."/>
            <person name="Shirasu K."/>
        </authorList>
    </citation>
    <scope>NUCLEOTIDE SEQUENCE [LARGE SCALE GENOMIC DNA]</scope>
    <source>
        <strain evidence="2 3">CBS 518.97</strain>
    </source>
</reference>
<proteinExistence type="predicted"/>
<comment type="caution">
    <text evidence="2">The sequence shown here is derived from an EMBL/GenBank/DDBJ whole genome shotgun (WGS) entry which is preliminary data.</text>
</comment>
<feature type="compositionally biased region" description="Basic residues" evidence="1">
    <location>
        <begin position="46"/>
        <end position="77"/>
    </location>
</feature>
<feature type="region of interest" description="Disordered" evidence="1">
    <location>
        <begin position="45"/>
        <end position="86"/>
    </location>
</feature>
<dbReference type="EMBL" id="QAPF01000312">
    <property type="protein sequence ID" value="TEA11866.1"/>
    <property type="molecule type" value="Genomic_DNA"/>
</dbReference>
<dbReference type="Pfam" id="PF13602">
    <property type="entry name" value="ADH_zinc_N_2"/>
    <property type="match status" value="1"/>
</dbReference>
<accession>A0A4R8T3Y1</accession>
<gene>
    <name evidence="2" type="primary">indc11</name>
    <name evidence="2" type="ORF">C8034_v007280</name>
</gene>
<evidence type="ECO:0000256" key="1">
    <source>
        <dbReference type="SAM" id="MobiDB-lite"/>
    </source>
</evidence>
<dbReference type="Gene3D" id="3.40.50.720">
    <property type="entry name" value="NAD(P)-binding Rossmann-like Domain"/>
    <property type="match status" value="1"/>
</dbReference>
<dbReference type="SUPFAM" id="SSF51735">
    <property type="entry name" value="NAD(P)-binding Rossmann-fold domains"/>
    <property type="match status" value="1"/>
</dbReference>